<sequence>MPRQLGNLEELTNLATTASKVHSRITEVDLEDIRLFYNVLIYMVLRVSGPEEWTDDPPEGFVAIYKLVMQQGLRLLLHLFFHEVLRDFNLVQCQIAPNGWSQMVATFLLLKVAEV</sequence>
<gene>
    <name evidence="1" type="ORF">Adt_21166</name>
</gene>
<name>A0ABD1SYK0_9LAMI</name>
<dbReference type="EMBL" id="JBFOLK010000006">
    <property type="protein sequence ID" value="KAL2505545.1"/>
    <property type="molecule type" value="Genomic_DNA"/>
</dbReference>
<proteinExistence type="predicted"/>
<evidence type="ECO:0000313" key="1">
    <source>
        <dbReference type="EMBL" id="KAL2505545.1"/>
    </source>
</evidence>
<protein>
    <submittedName>
        <fullName evidence="1">Uncharacterized protein</fullName>
    </submittedName>
</protein>
<reference evidence="2" key="1">
    <citation type="submission" date="2024-07" db="EMBL/GenBank/DDBJ databases">
        <title>Two chromosome-level genome assemblies of Korean endemic species Abeliophyllum distichum and Forsythia ovata (Oleaceae).</title>
        <authorList>
            <person name="Jang H."/>
        </authorList>
    </citation>
    <scope>NUCLEOTIDE SEQUENCE [LARGE SCALE GENOMIC DNA]</scope>
</reference>
<dbReference type="AlphaFoldDB" id="A0ABD1SYK0"/>
<accession>A0ABD1SYK0</accession>
<keyword evidence="2" id="KW-1185">Reference proteome</keyword>
<organism evidence="1 2">
    <name type="scientific">Abeliophyllum distichum</name>
    <dbReference type="NCBI Taxonomy" id="126358"/>
    <lineage>
        <taxon>Eukaryota</taxon>
        <taxon>Viridiplantae</taxon>
        <taxon>Streptophyta</taxon>
        <taxon>Embryophyta</taxon>
        <taxon>Tracheophyta</taxon>
        <taxon>Spermatophyta</taxon>
        <taxon>Magnoliopsida</taxon>
        <taxon>eudicotyledons</taxon>
        <taxon>Gunneridae</taxon>
        <taxon>Pentapetalae</taxon>
        <taxon>asterids</taxon>
        <taxon>lamiids</taxon>
        <taxon>Lamiales</taxon>
        <taxon>Oleaceae</taxon>
        <taxon>Forsythieae</taxon>
        <taxon>Abeliophyllum</taxon>
    </lineage>
</organism>
<evidence type="ECO:0000313" key="2">
    <source>
        <dbReference type="Proteomes" id="UP001604336"/>
    </source>
</evidence>
<dbReference type="Proteomes" id="UP001604336">
    <property type="component" value="Unassembled WGS sequence"/>
</dbReference>
<comment type="caution">
    <text evidence="1">The sequence shown here is derived from an EMBL/GenBank/DDBJ whole genome shotgun (WGS) entry which is preliminary data.</text>
</comment>